<dbReference type="Proteomes" id="UP000226328">
    <property type="component" value="Segment"/>
</dbReference>
<protein>
    <submittedName>
        <fullName evidence="1">Uncharacterized protein</fullName>
    </submittedName>
</protein>
<accession>A0A222ZR48</accession>
<name>A0A222ZR48_9CAUD</name>
<gene>
    <name evidence="1" type="primary">48</name>
    <name evidence="1" type="ORF">SEA_LASTHOPE_48</name>
</gene>
<organism evidence="1 2">
    <name type="scientific">Mycobacterium phage LastHope</name>
    <dbReference type="NCBI Taxonomy" id="2015886"/>
    <lineage>
        <taxon>Viruses</taxon>
        <taxon>Duplodnaviria</taxon>
        <taxon>Heunggongvirae</taxon>
        <taxon>Uroviricota</taxon>
        <taxon>Caudoviricetes</taxon>
        <taxon>Weiservirinae</taxon>
        <taxon>Anayavirus</taxon>
        <taxon>Anayavirus lasthope</taxon>
    </lineage>
</organism>
<keyword evidence="2" id="KW-1185">Reference proteome</keyword>
<dbReference type="GeneID" id="60324710"/>
<dbReference type="EMBL" id="MF140416">
    <property type="protein sequence ID" value="ASR87216.1"/>
    <property type="molecule type" value="Genomic_DNA"/>
</dbReference>
<reference evidence="1 2" key="1">
    <citation type="submission" date="2017-05" db="EMBL/GenBank/DDBJ databases">
        <authorList>
            <person name="Gomez-Rosado J.O."/>
            <person name="Gonzalez-Garcia E.M."/>
            <person name="Gonzalez-Leon M.A."/>
            <person name="Gonzalez-Rodriguez J."/>
            <person name="Gonzalez-Santos L.I."/>
            <person name="Goveo-Rivera I.A."/>
            <person name="Gutierrez-Silva J.C."/>
            <person name="Issa-Mahmud S."/>
            <person name="Lopez-Llera J.N."/>
            <person name="Marrero-Visalden G."/>
            <person name="Muyet-Blasini E."/>
            <person name="Ortiz-Torres X.D."/>
            <person name="Palacios-Vallejo J.G."/>
            <person name="Pichardo-Gonzalez P.A."/>
            <person name="Pou-Acosta P.M."/>
            <person name="Velez-Velazquez R.M."/>
            <person name="Fernandez-Martinez M."/>
            <person name="Maldonado-Vazquez N."/>
            <person name="Rubin M."/>
            <person name="Vazquez E."/>
            <person name="Stoner T.H."/>
            <person name="Garlena R.A."/>
            <person name="Russell D.A."/>
            <person name="Pope W.H."/>
            <person name="Jacobs-Sera D."/>
            <person name="Hatfull G.F."/>
        </authorList>
    </citation>
    <scope>NUCLEOTIDE SEQUENCE [LARGE SCALE GENOMIC DNA]</scope>
</reference>
<proteinExistence type="predicted"/>
<dbReference type="KEGG" id="vg:60324710"/>
<evidence type="ECO:0000313" key="1">
    <source>
        <dbReference type="EMBL" id="ASR87216.1"/>
    </source>
</evidence>
<dbReference type="RefSeq" id="YP_009953242.1">
    <property type="nucleotide sequence ID" value="NC_051620.1"/>
</dbReference>
<sequence length="79" mass="8219">MGQRVGCRVELPVQLGEVGQRRPVRRIQLAALLQQIGVLVAEAVQRGGLVGDHPSTGVTLTGHVGELAAQLADLGEVSS</sequence>
<evidence type="ECO:0000313" key="2">
    <source>
        <dbReference type="Proteomes" id="UP000226328"/>
    </source>
</evidence>